<dbReference type="AlphaFoldDB" id="A0ABD2BYG0"/>
<evidence type="ECO:0000313" key="1">
    <source>
        <dbReference type="EMBL" id="KAL2737812.1"/>
    </source>
</evidence>
<organism evidence="1 2">
    <name type="scientific">Vespula squamosa</name>
    <name type="common">Southern yellow jacket</name>
    <name type="synonym">Wasp</name>
    <dbReference type="NCBI Taxonomy" id="30214"/>
    <lineage>
        <taxon>Eukaryota</taxon>
        <taxon>Metazoa</taxon>
        <taxon>Ecdysozoa</taxon>
        <taxon>Arthropoda</taxon>
        <taxon>Hexapoda</taxon>
        <taxon>Insecta</taxon>
        <taxon>Pterygota</taxon>
        <taxon>Neoptera</taxon>
        <taxon>Endopterygota</taxon>
        <taxon>Hymenoptera</taxon>
        <taxon>Apocrita</taxon>
        <taxon>Aculeata</taxon>
        <taxon>Vespoidea</taxon>
        <taxon>Vespidae</taxon>
        <taxon>Vespinae</taxon>
        <taxon>Vespula</taxon>
    </lineage>
</organism>
<dbReference type="Proteomes" id="UP001607302">
    <property type="component" value="Unassembled WGS sequence"/>
</dbReference>
<dbReference type="EMBL" id="JAUDFV010000027">
    <property type="protein sequence ID" value="KAL2737812.1"/>
    <property type="molecule type" value="Genomic_DNA"/>
</dbReference>
<protein>
    <submittedName>
        <fullName evidence="1">Uncharacterized protein</fullName>
    </submittedName>
</protein>
<proteinExistence type="predicted"/>
<reference evidence="1 2" key="1">
    <citation type="journal article" date="2024" name="Ann. Entomol. Soc. Am.">
        <title>Genomic analyses of the southern and eastern yellowjacket wasps (Hymenoptera: Vespidae) reveal evolutionary signatures of social life.</title>
        <authorList>
            <person name="Catto M.A."/>
            <person name="Caine P.B."/>
            <person name="Orr S.E."/>
            <person name="Hunt B.G."/>
            <person name="Goodisman M.A.D."/>
        </authorList>
    </citation>
    <scope>NUCLEOTIDE SEQUENCE [LARGE SCALE GENOMIC DNA]</scope>
    <source>
        <strain evidence="1">233</strain>
        <tissue evidence="1">Head and thorax</tissue>
    </source>
</reference>
<accession>A0ABD2BYG0</accession>
<evidence type="ECO:0000313" key="2">
    <source>
        <dbReference type="Proteomes" id="UP001607302"/>
    </source>
</evidence>
<keyword evidence="2" id="KW-1185">Reference proteome</keyword>
<gene>
    <name evidence="1" type="ORF">V1478_001898</name>
</gene>
<name>A0ABD2BYG0_VESSQ</name>
<sequence>MLLNIWKFLVYRTDYSGEKNCCINNSLLILRLVTVHCYRSHDVKCNFSMNGYLFVQQQRDH</sequence>
<comment type="caution">
    <text evidence="1">The sequence shown here is derived from an EMBL/GenBank/DDBJ whole genome shotgun (WGS) entry which is preliminary data.</text>
</comment>